<dbReference type="GO" id="GO:1990281">
    <property type="term" value="C:efflux pump complex"/>
    <property type="evidence" value="ECO:0007669"/>
    <property type="project" value="TreeGrafter"/>
</dbReference>
<organism evidence="9 10">
    <name type="scientific">Orrella marina</name>
    <dbReference type="NCBI Taxonomy" id="2163011"/>
    <lineage>
        <taxon>Bacteria</taxon>
        <taxon>Pseudomonadati</taxon>
        <taxon>Pseudomonadota</taxon>
        <taxon>Betaproteobacteria</taxon>
        <taxon>Burkholderiales</taxon>
        <taxon>Alcaligenaceae</taxon>
        <taxon>Orrella</taxon>
    </lineage>
</organism>
<dbReference type="Proteomes" id="UP000244571">
    <property type="component" value="Chromosome"/>
</dbReference>
<dbReference type="KEGG" id="boz:DBV39_00985"/>
<sequence>MRTSSMMFWLACGMASASSMASAQTLSEAVAIALSQYPSILAAQSRVQAADYDIVTARSGHFPQVSWQGTNSVYSNVPTTPFGPNDTWIQSPAVNINIWSGWRIQSGVERAQATFDTRRHEQRINRDEVAFLVIETYLNWARTGELVQIAKSNVAAHERLRRDIGRIAAADEGRRIDVEQAQVRLENARLALQDSQARNEIFALRLTRMLMGSLPAKPTGYETIKGTFPGSSEQALSAITDSHPVIAQQTSEIKAAKATVREARAGFSPTVNFSYQKQTTQGLGQGDYVAQLNLSVPLFDGGAAYGSTRSAQSRLEAAQQGMTEARIVLRENALSTWAEFVSARQRAQVGTRQVATARKLVVGYDQQFRVGRRSLLDLLTIQDNLFQYESQANNARFEELIARARLLAVLNRLATAYQTP</sequence>
<evidence type="ECO:0000313" key="10">
    <source>
        <dbReference type="Proteomes" id="UP000244571"/>
    </source>
</evidence>
<evidence type="ECO:0000256" key="5">
    <source>
        <dbReference type="ARBA" id="ARBA00022692"/>
    </source>
</evidence>
<evidence type="ECO:0000256" key="2">
    <source>
        <dbReference type="ARBA" id="ARBA00007613"/>
    </source>
</evidence>
<feature type="signal peptide" evidence="8">
    <location>
        <begin position="1"/>
        <end position="23"/>
    </location>
</feature>
<keyword evidence="5" id="KW-0812">Transmembrane</keyword>
<dbReference type="GO" id="GO:0015562">
    <property type="term" value="F:efflux transmembrane transporter activity"/>
    <property type="evidence" value="ECO:0007669"/>
    <property type="project" value="InterPro"/>
</dbReference>
<dbReference type="EMBL" id="CP028901">
    <property type="protein sequence ID" value="AWB32523.1"/>
    <property type="molecule type" value="Genomic_DNA"/>
</dbReference>
<name>A0A2R4XFP0_9BURK</name>
<dbReference type="RefSeq" id="WP_108619964.1">
    <property type="nucleotide sequence ID" value="NZ_CP028901.1"/>
</dbReference>
<keyword evidence="7" id="KW-0998">Cell outer membrane</keyword>
<proteinExistence type="inferred from homology"/>
<dbReference type="Pfam" id="PF02321">
    <property type="entry name" value="OEP"/>
    <property type="match status" value="2"/>
</dbReference>
<feature type="chain" id="PRO_5015314688" description="TolC family protein" evidence="8">
    <location>
        <begin position="24"/>
        <end position="420"/>
    </location>
</feature>
<keyword evidence="4" id="KW-1134">Transmembrane beta strand</keyword>
<keyword evidence="6" id="KW-0472">Membrane</keyword>
<comment type="subcellular location">
    <subcellularLocation>
        <location evidence="1">Cell outer membrane</location>
    </subcellularLocation>
</comment>
<evidence type="ECO:0000256" key="1">
    <source>
        <dbReference type="ARBA" id="ARBA00004442"/>
    </source>
</evidence>
<evidence type="ECO:0000256" key="7">
    <source>
        <dbReference type="ARBA" id="ARBA00023237"/>
    </source>
</evidence>
<dbReference type="InterPro" id="IPR051906">
    <property type="entry name" value="TolC-like"/>
</dbReference>
<evidence type="ECO:0000256" key="8">
    <source>
        <dbReference type="SAM" id="SignalP"/>
    </source>
</evidence>
<protein>
    <recommendedName>
        <fullName evidence="11">TolC family protein</fullName>
    </recommendedName>
</protein>
<dbReference type="GO" id="GO:0009279">
    <property type="term" value="C:cell outer membrane"/>
    <property type="evidence" value="ECO:0007669"/>
    <property type="project" value="UniProtKB-SubCell"/>
</dbReference>
<evidence type="ECO:0000256" key="4">
    <source>
        <dbReference type="ARBA" id="ARBA00022452"/>
    </source>
</evidence>
<evidence type="ECO:0000313" key="9">
    <source>
        <dbReference type="EMBL" id="AWB32523.1"/>
    </source>
</evidence>
<keyword evidence="3" id="KW-0813">Transport</keyword>
<keyword evidence="10" id="KW-1185">Reference proteome</keyword>
<dbReference type="OrthoDB" id="9814637at2"/>
<comment type="similarity">
    <text evidence="2">Belongs to the outer membrane factor (OMF) (TC 1.B.17) family.</text>
</comment>
<dbReference type="Gene3D" id="1.20.1600.10">
    <property type="entry name" value="Outer membrane efflux proteins (OEP)"/>
    <property type="match status" value="1"/>
</dbReference>
<evidence type="ECO:0000256" key="6">
    <source>
        <dbReference type="ARBA" id="ARBA00023136"/>
    </source>
</evidence>
<reference evidence="9 10" key="1">
    <citation type="submission" date="2018-04" db="EMBL/GenBank/DDBJ databases">
        <title>Bordetella sp. HZ20 isolated from seawater.</title>
        <authorList>
            <person name="Sun C."/>
        </authorList>
    </citation>
    <scope>NUCLEOTIDE SEQUENCE [LARGE SCALE GENOMIC DNA]</scope>
    <source>
        <strain evidence="9 10">HZ20</strain>
    </source>
</reference>
<dbReference type="AlphaFoldDB" id="A0A2R4XFP0"/>
<keyword evidence="8" id="KW-0732">Signal</keyword>
<gene>
    <name evidence="9" type="ORF">DBV39_00985</name>
</gene>
<dbReference type="InterPro" id="IPR003423">
    <property type="entry name" value="OMP_efflux"/>
</dbReference>
<dbReference type="SUPFAM" id="SSF56954">
    <property type="entry name" value="Outer membrane efflux proteins (OEP)"/>
    <property type="match status" value="1"/>
</dbReference>
<dbReference type="PANTHER" id="PTHR30026:SF22">
    <property type="entry name" value="OUTER MEMBRANE EFFLUX PROTEIN"/>
    <property type="match status" value="1"/>
</dbReference>
<dbReference type="GO" id="GO:0015288">
    <property type="term" value="F:porin activity"/>
    <property type="evidence" value="ECO:0007669"/>
    <property type="project" value="TreeGrafter"/>
</dbReference>
<evidence type="ECO:0000256" key="3">
    <source>
        <dbReference type="ARBA" id="ARBA00022448"/>
    </source>
</evidence>
<accession>A0A2R4XFP0</accession>
<dbReference type="PANTHER" id="PTHR30026">
    <property type="entry name" value="OUTER MEMBRANE PROTEIN TOLC"/>
    <property type="match status" value="1"/>
</dbReference>
<evidence type="ECO:0008006" key="11">
    <source>
        <dbReference type="Google" id="ProtNLM"/>
    </source>
</evidence>